<gene>
    <name evidence="1" type="ORF">ACH5RR_031604</name>
    <name evidence="2" type="ORF">ACH5RR_031609</name>
</gene>
<organism evidence="1 3">
    <name type="scientific">Cinchona calisaya</name>
    <dbReference type="NCBI Taxonomy" id="153742"/>
    <lineage>
        <taxon>Eukaryota</taxon>
        <taxon>Viridiplantae</taxon>
        <taxon>Streptophyta</taxon>
        <taxon>Embryophyta</taxon>
        <taxon>Tracheophyta</taxon>
        <taxon>Spermatophyta</taxon>
        <taxon>Magnoliopsida</taxon>
        <taxon>eudicotyledons</taxon>
        <taxon>Gunneridae</taxon>
        <taxon>Pentapetalae</taxon>
        <taxon>asterids</taxon>
        <taxon>lamiids</taxon>
        <taxon>Gentianales</taxon>
        <taxon>Rubiaceae</taxon>
        <taxon>Cinchonoideae</taxon>
        <taxon>Cinchoneae</taxon>
        <taxon>Cinchona</taxon>
    </lineage>
</organism>
<keyword evidence="3" id="KW-1185">Reference proteome</keyword>
<dbReference type="EMBL" id="JBJUIK010000013">
    <property type="protein sequence ID" value="KAL3506222.1"/>
    <property type="molecule type" value="Genomic_DNA"/>
</dbReference>
<comment type="caution">
    <text evidence="1">The sequence shown here is derived from an EMBL/GenBank/DDBJ whole genome shotgun (WGS) entry which is preliminary data.</text>
</comment>
<sequence length="122" mass="13648">METLCRLDSKTDEIADLTNLTNPLSSCWKIGDNNSLHVILDNTNTKGLKLQEIALCMDGCDLLAQEKMFPDGLKYALSLEELLIFEMPGEFRDRVEGIDGRKAEAPLRLAQRKFEMGPSSSI</sequence>
<dbReference type="EMBL" id="JBJUIK010000013">
    <property type="protein sequence ID" value="KAL3506227.1"/>
    <property type="molecule type" value="Genomic_DNA"/>
</dbReference>
<evidence type="ECO:0000313" key="1">
    <source>
        <dbReference type="EMBL" id="KAL3506222.1"/>
    </source>
</evidence>
<evidence type="ECO:0000313" key="3">
    <source>
        <dbReference type="Proteomes" id="UP001630127"/>
    </source>
</evidence>
<proteinExistence type="predicted"/>
<dbReference type="Proteomes" id="UP001630127">
    <property type="component" value="Unassembled WGS sequence"/>
</dbReference>
<name>A0ABD2YK55_9GENT</name>
<dbReference type="AlphaFoldDB" id="A0ABD2YK55"/>
<accession>A0ABD2YK55</accession>
<protein>
    <submittedName>
        <fullName evidence="1">Uncharacterized protein</fullName>
    </submittedName>
</protein>
<evidence type="ECO:0000313" key="2">
    <source>
        <dbReference type="EMBL" id="KAL3506227.1"/>
    </source>
</evidence>
<reference evidence="1 3" key="1">
    <citation type="submission" date="2024-11" db="EMBL/GenBank/DDBJ databases">
        <title>A near-complete genome assembly of Cinchona calisaya.</title>
        <authorList>
            <person name="Lian D.C."/>
            <person name="Zhao X.W."/>
            <person name="Wei L."/>
        </authorList>
    </citation>
    <scope>NUCLEOTIDE SEQUENCE [LARGE SCALE GENOMIC DNA]</scope>
    <source>
        <tissue evidence="1">Nenye</tissue>
    </source>
</reference>